<dbReference type="Proteomes" id="UP000318050">
    <property type="component" value="Unassembled WGS sequence"/>
</dbReference>
<dbReference type="AlphaFoldDB" id="A0A560IVQ9"/>
<feature type="transmembrane region" description="Helical" evidence="2">
    <location>
        <begin position="140"/>
        <end position="162"/>
    </location>
</feature>
<gene>
    <name evidence="3" type="ORF">FBZ92_106101</name>
</gene>
<keyword evidence="2" id="KW-0472">Membrane</keyword>
<name>A0A560IVQ9_9PROT</name>
<protein>
    <submittedName>
        <fullName evidence="3">Fimbrial assembly protein PilN</fullName>
    </submittedName>
</protein>
<reference evidence="3 4" key="1">
    <citation type="submission" date="2019-06" db="EMBL/GenBank/DDBJ databases">
        <title>Genomic Encyclopedia of Type Strains, Phase IV (KMG-V): Genome sequencing to study the core and pangenomes of soil and plant-associated prokaryotes.</title>
        <authorList>
            <person name="Whitman W."/>
        </authorList>
    </citation>
    <scope>NUCLEOTIDE SEQUENCE [LARGE SCALE GENOMIC DNA]</scope>
    <source>
        <strain evidence="3 4">BR 11140</strain>
    </source>
</reference>
<feature type="transmembrane region" description="Helical" evidence="2">
    <location>
        <begin position="182"/>
        <end position="207"/>
    </location>
</feature>
<keyword evidence="2" id="KW-0812">Transmembrane</keyword>
<evidence type="ECO:0000313" key="3">
    <source>
        <dbReference type="EMBL" id="TWB60540.1"/>
    </source>
</evidence>
<evidence type="ECO:0000313" key="4">
    <source>
        <dbReference type="Proteomes" id="UP000318050"/>
    </source>
</evidence>
<sequence>MPTLASRLKRVAVLAMDGLADGVVAALPRRWRQPLGLEVPVVFVPPGGAGGAGVTAPAARAPVRLVLDPSDVHTVDVPLPKGGLGGAIVDARGFVEMQAHRFMPLRPDLLAWDVVMVPPGDGGGTASAYIARVYMVRRTVLSAALASAVAAGLTLAGVTASVAGGRAPEFLRFNILRVRRRALGMVMVAGLFWLALPIPFAVAIWILDQQTANVEQKLAAVAKEARAVQDLRDRILFLSPDAAATAVLLAQPGRGQVLDELALALPDSVWLKDVTLTPQAVTLQGRASDLADVLARVRAAGPFTDPHFTDPADAAAAPPAAPVAGQSGGPVRDFTLATSLAVGRP</sequence>
<dbReference type="EMBL" id="VITT01000006">
    <property type="protein sequence ID" value="TWB60540.1"/>
    <property type="molecule type" value="Genomic_DNA"/>
</dbReference>
<accession>A0A560IVQ9</accession>
<feature type="region of interest" description="Disordered" evidence="1">
    <location>
        <begin position="310"/>
        <end position="330"/>
    </location>
</feature>
<keyword evidence="2" id="KW-1133">Transmembrane helix</keyword>
<dbReference type="Pfam" id="PF05137">
    <property type="entry name" value="PilN"/>
    <property type="match status" value="1"/>
</dbReference>
<evidence type="ECO:0000256" key="1">
    <source>
        <dbReference type="SAM" id="MobiDB-lite"/>
    </source>
</evidence>
<organism evidence="3 4">
    <name type="scientific">Nitrospirillum amazonense</name>
    <dbReference type="NCBI Taxonomy" id="28077"/>
    <lineage>
        <taxon>Bacteria</taxon>
        <taxon>Pseudomonadati</taxon>
        <taxon>Pseudomonadota</taxon>
        <taxon>Alphaproteobacteria</taxon>
        <taxon>Rhodospirillales</taxon>
        <taxon>Azospirillaceae</taxon>
        <taxon>Nitrospirillum</taxon>
    </lineage>
</organism>
<proteinExistence type="predicted"/>
<dbReference type="OrthoDB" id="7350955at2"/>
<comment type="caution">
    <text evidence="3">The sequence shown here is derived from an EMBL/GenBank/DDBJ whole genome shotgun (WGS) entry which is preliminary data.</text>
</comment>
<evidence type="ECO:0000256" key="2">
    <source>
        <dbReference type="SAM" id="Phobius"/>
    </source>
</evidence>
<dbReference type="InterPro" id="IPR007813">
    <property type="entry name" value="PilN"/>
</dbReference>